<dbReference type="EMBL" id="CP096019">
    <property type="protein sequence ID" value="UPM42914.1"/>
    <property type="molecule type" value="Genomic_DNA"/>
</dbReference>
<sequence>MSNQSAATQNISDEHTLIVETTGDPVQYTISATENISGETDEGDAIQGRTLSGRVGGVPWDNTTDDTTDTVTYTGYIDSFQHRGDDLQLRLGGQEISPAILSGNHLQIVRSNSSNGSPINYEITVTGDATPGESTENQDQTTVLGGANGTQIQGQLTDQYDSFYFTGNATVTSIDQQALVYINGRNVTGQNTGAGTPTVTQPTPIGGAATGTPITTAAGNTTHTQSTDGAGADSAQSSTGGDRADSSGSTSPLDFLLRLASGLILVALVVVAVWYFLPRQQRW</sequence>
<reference evidence="3" key="1">
    <citation type="submission" date="2022-04" db="EMBL/GenBank/DDBJ databases">
        <title>Halocatena sp. nov., isolated from a salt lake.</title>
        <authorList>
            <person name="Cui H.-L."/>
        </authorList>
    </citation>
    <scope>NUCLEOTIDE SEQUENCE</scope>
    <source>
        <strain evidence="3">AD-1</strain>
    </source>
</reference>
<feature type="compositionally biased region" description="Low complexity" evidence="1">
    <location>
        <begin position="200"/>
        <end position="227"/>
    </location>
</feature>
<evidence type="ECO:0000256" key="1">
    <source>
        <dbReference type="SAM" id="MobiDB-lite"/>
    </source>
</evidence>
<protein>
    <submittedName>
        <fullName evidence="3">Uncharacterized protein</fullName>
    </submittedName>
</protein>
<evidence type="ECO:0000256" key="2">
    <source>
        <dbReference type="SAM" id="Phobius"/>
    </source>
</evidence>
<dbReference type="AlphaFoldDB" id="A0A8U0A1G2"/>
<feature type="region of interest" description="Disordered" evidence="1">
    <location>
        <begin position="1"/>
        <end position="22"/>
    </location>
</feature>
<keyword evidence="2" id="KW-1133">Transmembrane helix</keyword>
<keyword evidence="2" id="KW-0472">Membrane</keyword>
<dbReference type="KEGG" id="haad:MW046_00310"/>
<feature type="compositionally biased region" description="Polar residues" evidence="1">
    <location>
        <begin position="234"/>
        <end position="248"/>
    </location>
</feature>
<keyword evidence="4" id="KW-1185">Reference proteome</keyword>
<dbReference type="Proteomes" id="UP000831768">
    <property type="component" value="Chromosome"/>
</dbReference>
<feature type="compositionally biased region" description="Polar residues" evidence="1">
    <location>
        <begin position="190"/>
        <end position="199"/>
    </location>
</feature>
<feature type="region of interest" description="Disordered" evidence="1">
    <location>
        <begin position="190"/>
        <end position="248"/>
    </location>
</feature>
<accession>A0A8U0A1G2</accession>
<feature type="compositionally biased region" description="Polar residues" evidence="1">
    <location>
        <begin position="1"/>
        <end position="11"/>
    </location>
</feature>
<dbReference type="GeneID" id="71926443"/>
<evidence type="ECO:0000313" key="4">
    <source>
        <dbReference type="Proteomes" id="UP000831768"/>
    </source>
</evidence>
<proteinExistence type="predicted"/>
<keyword evidence="2" id="KW-0812">Transmembrane</keyword>
<name>A0A8U0A1G2_9EURY</name>
<dbReference type="RefSeq" id="WP_247993584.1">
    <property type="nucleotide sequence ID" value="NZ_CP096019.1"/>
</dbReference>
<feature type="transmembrane region" description="Helical" evidence="2">
    <location>
        <begin position="255"/>
        <end position="277"/>
    </location>
</feature>
<evidence type="ECO:0000313" key="3">
    <source>
        <dbReference type="EMBL" id="UPM42914.1"/>
    </source>
</evidence>
<organism evidence="3 4">
    <name type="scientific">Halocatena salina</name>
    <dbReference type="NCBI Taxonomy" id="2934340"/>
    <lineage>
        <taxon>Archaea</taxon>
        <taxon>Methanobacteriati</taxon>
        <taxon>Methanobacteriota</taxon>
        <taxon>Stenosarchaea group</taxon>
        <taxon>Halobacteria</taxon>
        <taxon>Halobacteriales</taxon>
        <taxon>Natronomonadaceae</taxon>
        <taxon>Halocatena</taxon>
    </lineage>
</organism>
<gene>
    <name evidence="3" type="ORF">MW046_00310</name>
</gene>